<accession>A0ABQ3UMN9</accession>
<gene>
    <name evidence="2" type="ORF">KSB_24010</name>
</gene>
<dbReference type="PANTHER" id="PTHR43861">
    <property type="entry name" value="TRANS-ACONITATE 2-METHYLTRANSFERASE-RELATED"/>
    <property type="match status" value="1"/>
</dbReference>
<organism evidence="2 3">
    <name type="scientific">Ktedonobacter robiniae</name>
    <dbReference type="NCBI Taxonomy" id="2778365"/>
    <lineage>
        <taxon>Bacteria</taxon>
        <taxon>Bacillati</taxon>
        <taxon>Chloroflexota</taxon>
        <taxon>Ktedonobacteria</taxon>
        <taxon>Ktedonobacterales</taxon>
        <taxon>Ktedonobacteraceae</taxon>
        <taxon>Ktedonobacter</taxon>
    </lineage>
</organism>
<evidence type="ECO:0000259" key="1">
    <source>
        <dbReference type="Pfam" id="PF13847"/>
    </source>
</evidence>
<reference evidence="2 3" key="1">
    <citation type="journal article" date="2021" name="Int. J. Syst. Evol. Microbiol.">
        <title>Reticulibacter mediterranei gen. nov., sp. nov., within the new family Reticulibacteraceae fam. nov., and Ktedonospora formicarum gen. nov., sp. nov., Ktedonobacter robiniae sp. nov., Dictyobacter formicarum sp. nov. and Dictyobacter arantiisoli sp. nov., belonging to the class Ktedonobacteria.</title>
        <authorList>
            <person name="Yabe S."/>
            <person name="Zheng Y."/>
            <person name="Wang C.M."/>
            <person name="Sakai Y."/>
            <person name="Abe K."/>
            <person name="Yokota A."/>
            <person name="Donadio S."/>
            <person name="Cavaletti L."/>
            <person name="Monciardini P."/>
        </authorList>
    </citation>
    <scope>NUCLEOTIDE SEQUENCE [LARGE SCALE GENOMIC DNA]</scope>
    <source>
        <strain evidence="2 3">SOSP1-30</strain>
    </source>
</reference>
<dbReference type="CDD" id="cd02440">
    <property type="entry name" value="AdoMet_MTases"/>
    <property type="match status" value="1"/>
</dbReference>
<comment type="caution">
    <text evidence="2">The sequence shown here is derived from an EMBL/GenBank/DDBJ whole genome shotgun (WGS) entry which is preliminary data.</text>
</comment>
<sequence length="321" mass="36576">MLMAGNNLIHVNDYGLPLNAIEWLETHHQSKASERINMIQEIALPQGGFIVDAGCGPGLWTPMLAKAVGPEGRILGVDISDESLHVAHQRSIGAWYEDQVEYRRADLEQLPIELNTADIIFSANVSQYFPSPVNTFAAMRPYLKYGGRLIVKDIDFGTMRFGVLSQALQKRVLRARQKWEEKRAALGYAHEDSWIGSKLQHYLREAGYDAVVEHAYPIRRHSPLTPEYRSYLQGIAEWFLCEGAPFLSAADKAQWRRSFFSEENCIFDHPDFFCEEVEYVVSGVRNIQKETLFDEQARTQIDTHLHTFVFEPGSLTPSLSR</sequence>
<dbReference type="InterPro" id="IPR025714">
    <property type="entry name" value="Methyltranfer_dom"/>
</dbReference>
<dbReference type="Pfam" id="PF13847">
    <property type="entry name" value="Methyltransf_31"/>
    <property type="match status" value="1"/>
</dbReference>
<dbReference type="Gene3D" id="3.40.50.150">
    <property type="entry name" value="Vaccinia Virus protein VP39"/>
    <property type="match status" value="1"/>
</dbReference>
<name>A0ABQ3UMN9_9CHLR</name>
<feature type="domain" description="Methyltransferase" evidence="1">
    <location>
        <begin position="50"/>
        <end position="206"/>
    </location>
</feature>
<dbReference type="InterPro" id="IPR029063">
    <property type="entry name" value="SAM-dependent_MTases_sf"/>
</dbReference>
<dbReference type="EMBL" id="BNJG01000001">
    <property type="protein sequence ID" value="GHO53926.1"/>
    <property type="molecule type" value="Genomic_DNA"/>
</dbReference>
<keyword evidence="3" id="KW-1185">Reference proteome</keyword>
<proteinExistence type="predicted"/>
<evidence type="ECO:0000313" key="2">
    <source>
        <dbReference type="EMBL" id="GHO53926.1"/>
    </source>
</evidence>
<dbReference type="Proteomes" id="UP000654345">
    <property type="component" value="Unassembled WGS sequence"/>
</dbReference>
<dbReference type="SUPFAM" id="SSF53335">
    <property type="entry name" value="S-adenosyl-L-methionine-dependent methyltransferases"/>
    <property type="match status" value="1"/>
</dbReference>
<evidence type="ECO:0000313" key="3">
    <source>
        <dbReference type="Proteomes" id="UP000654345"/>
    </source>
</evidence>
<protein>
    <recommendedName>
        <fullName evidence="1">Methyltransferase domain-containing protein</fullName>
    </recommendedName>
</protein>